<evidence type="ECO:0000313" key="1">
    <source>
        <dbReference type="EMBL" id="NXU55388.1"/>
    </source>
</evidence>
<organism evidence="1 2">
    <name type="scientific">Turnix velox</name>
    <name type="common">Little buttonquail</name>
    <dbReference type="NCBI Taxonomy" id="2529409"/>
    <lineage>
        <taxon>Eukaryota</taxon>
        <taxon>Metazoa</taxon>
        <taxon>Chordata</taxon>
        <taxon>Craniata</taxon>
        <taxon>Vertebrata</taxon>
        <taxon>Euteleostomi</taxon>
        <taxon>Archelosauria</taxon>
        <taxon>Archosauria</taxon>
        <taxon>Dinosauria</taxon>
        <taxon>Saurischia</taxon>
        <taxon>Theropoda</taxon>
        <taxon>Coelurosauria</taxon>
        <taxon>Aves</taxon>
        <taxon>Neognathae</taxon>
        <taxon>Neoaves</taxon>
        <taxon>Charadriiformes</taxon>
        <taxon>Turnicidae</taxon>
        <taxon>Turnix</taxon>
    </lineage>
</organism>
<sequence>TGAENHQLMELEKIMKSKDFPGRTERLVLLLDHCERNPEFISNSIVQVFDVLVPRLQDSHKKVKQKALEVLASMIPLLKGALQSALPCIIKAVMENLKDSGIHAAA</sequence>
<dbReference type="Gene3D" id="1.25.10.10">
    <property type="entry name" value="Leucine-rich Repeat Variant"/>
    <property type="match status" value="1"/>
</dbReference>
<gene>
    <name evidence="1" type="primary">Togaram2</name>
    <name evidence="1" type="ORF">TURVEL_R09912</name>
</gene>
<dbReference type="Proteomes" id="UP000582182">
    <property type="component" value="Unassembled WGS sequence"/>
</dbReference>
<feature type="non-terminal residue" evidence="1">
    <location>
        <position position="1"/>
    </location>
</feature>
<reference evidence="1 2" key="1">
    <citation type="submission" date="2019-09" db="EMBL/GenBank/DDBJ databases">
        <title>Bird 10,000 Genomes (B10K) Project - Family phase.</title>
        <authorList>
            <person name="Zhang G."/>
        </authorList>
    </citation>
    <scope>NUCLEOTIDE SEQUENCE [LARGE SCALE GENOMIC DNA]</scope>
    <source>
        <strain evidence="1">B10K-DU-029-46</strain>
    </source>
</reference>
<name>A0A7L3LQJ5_9CHAR</name>
<dbReference type="EMBL" id="VZTY01023672">
    <property type="protein sequence ID" value="NXU55388.1"/>
    <property type="molecule type" value="Genomic_DNA"/>
</dbReference>
<dbReference type="OrthoDB" id="63891at2759"/>
<dbReference type="AlphaFoldDB" id="A0A7L3LQJ5"/>
<proteinExistence type="predicted"/>
<evidence type="ECO:0000313" key="2">
    <source>
        <dbReference type="Proteomes" id="UP000582182"/>
    </source>
</evidence>
<dbReference type="InterPro" id="IPR016024">
    <property type="entry name" value="ARM-type_fold"/>
</dbReference>
<keyword evidence="2" id="KW-1185">Reference proteome</keyword>
<feature type="non-terminal residue" evidence="1">
    <location>
        <position position="106"/>
    </location>
</feature>
<comment type="caution">
    <text evidence="1">The sequence shown here is derived from an EMBL/GenBank/DDBJ whole genome shotgun (WGS) entry which is preliminary data.</text>
</comment>
<dbReference type="SUPFAM" id="SSF48371">
    <property type="entry name" value="ARM repeat"/>
    <property type="match status" value="1"/>
</dbReference>
<accession>A0A7L3LQJ5</accession>
<dbReference type="InterPro" id="IPR011989">
    <property type="entry name" value="ARM-like"/>
</dbReference>
<protein>
    <submittedName>
        <fullName evidence="1">TGRM2 protein</fullName>
    </submittedName>
</protein>